<evidence type="ECO:0008006" key="3">
    <source>
        <dbReference type="Google" id="ProtNLM"/>
    </source>
</evidence>
<name>A0ABS0SZ76_9CAUL</name>
<sequence length="69" mass="7720">MGQACEWAVVRCSGGWNVISNARPLRRFDYRVDAEEEALRLAAAAQKRGEEVRVLVEDADSQMRVLNVG</sequence>
<proteinExistence type="predicted"/>
<evidence type="ECO:0000313" key="1">
    <source>
        <dbReference type="EMBL" id="MBI1684165.1"/>
    </source>
</evidence>
<gene>
    <name evidence="1" type="ORF">I4Q42_10855</name>
</gene>
<accession>A0ABS0SZ76</accession>
<comment type="caution">
    <text evidence="1">The sequence shown here is derived from an EMBL/GenBank/DDBJ whole genome shotgun (WGS) entry which is preliminary data.</text>
</comment>
<dbReference type="EMBL" id="JADWOX010000006">
    <property type="protein sequence ID" value="MBI1684165.1"/>
    <property type="molecule type" value="Genomic_DNA"/>
</dbReference>
<dbReference type="RefSeq" id="WP_198576088.1">
    <property type="nucleotide sequence ID" value="NZ_JADWOX010000006.1"/>
</dbReference>
<reference evidence="1 2" key="1">
    <citation type="submission" date="2020-11" db="EMBL/GenBank/DDBJ databases">
        <title>genome sequence of strain KACC 18849.</title>
        <authorList>
            <person name="Gao J."/>
            <person name="Zhang X."/>
        </authorList>
    </citation>
    <scope>NUCLEOTIDE SEQUENCE [LARGE SCALE GENOMIC DNA]</scope>
    <source>
        <strain evidence="1 2">KACC 18849</strain>
    </source>
</reference>
<protein>
    <recommendedName>
        <fullName evidence="3">DUF2188 domain-containing protein</fullName>
    </recommendedName>
</protein>
<keyword evidence="2" id="KW-1185">Reference proteome</keyword>
<evidence type="ECO:0000313" key="2">
    <source>
        <dbReference type="Proteomes" id="UP000639859"/>
    </source>
</evidence>
<organism evidence="1 2">
    <name type="scientific">Caulobacter hibisci</name>
    <dbReference type="NCBI Taxonomy" id="2035993"/>
    <lineage>
        <taxon>Bacteria</taxon>
        <taxon>Pseudomonadati</taxon>
        <taxon>Pseudomonadota</taxon>
        <taxon>Alphaproteobacteria</taxon>
        <taxon>Caulobacterales</taxon>
        <taxon>Caulobacteraceae</taxon>
        <taxon>Caulobacter</taxon>
    </lineage>
</organism>
<dbReference type="Proteomes" id="UP000639859">
    <property type="component" value="Unassembled WGS sequence"/>
</dbReference>